<evidence type="ECO:0000313" key="2">
    <source>
        <dbReference type="Proteomes" id="UP000050525"/>
    </source>
</evidence>
<protein>
    <submittedName>
        <fullName evidence="1">Uncharacterized protein</fullName>
    </submittedName>
</protein>
<evidence type="ECO:0000313" key="1">
    <source>
        <dbReference type="EMBL" id="KYO30394.1"/>
    </source>
</evidence>
<organism evidence="1 2">
    <name type="scientific">Alligator mississippiensis</name>
    <name type="common">American alligator</name>
    <dbReference type="NCBI Taxonomy" id="8496"/>
    <lineage>
        <taxon>Eukaryota</taxon>
        <taxon>Metazoa</taxon>
        <taxon>Chordata</taxon>
        <taxon>Craniata</taxon>
        <taxon>Vertebrata</taxon>
        <taxon>Euteleostomi</taxon>
        <taxon>Archelosauria</taxon>
        <taxon>Archosauria</taxon>
        <taxon>Crocodylia</taxon>
        <taxon>Alligatoridae</taxon>
        <taxon>Alligatorinae</taxon>
        <taxon>Alligator</taxon>
    </lineage>
</organism>
<comment type="caution">
    <text evidence="1">The sequence shown here is derived from an EMBL/GenBank/DDBJ whole genome shotgun (WGS) entry which is preliminary data.</text>
</comment>
<keyword evidence="2" id="KW-1185">Reference proteome</keyword>
<dbReference type="Proteomes" id="UP000050525">
    <property type="component" value="Unassembled WGS sequence"/>
</dbReference>
<name>A0A151N0U5_ALLMI</name>
<gene>
    <name evidence="1" type="ORF">Y1Q_0020669</name>
</gene>
<sequence>MEMEGRGMDEICIFHSANFRGACVPCAERKAIGDEAGLEKEQKNARLGSCPVWREINAGSGSGAEQCPRRLK</sequence>
<accession>A0A151N0U5</accession>
<dbReference type="EMBL" id="AKHW03004212">
    <property type="protein sequence ID" value="KYO30394.1"/>
    <property type="molecule type" value="Genomic_DNA"/>
</dbReference>
<proteinExistence type="predicted"/>
<dbReference type="AlphaFoldDB" id="A0A151N0U5"/>
<reference evidence="1 2" key="1">
    <citation type="journal article" date="2012" name="Genome Biol.">
        <title>Sequencing three crocodilian genomes to illuminate the evolution of archosaurs and amniotes.</title>
        <authorList>
            <person name="St John J.A."/>
            <person name="Braun E.L."/>
            <person name="Isberg S.R."/>
            <person name="Miles L.G."/>
            <person name="Chong A.Y."/>
            <person name="Gongora J."/>
            <person name="Dalzell P."/>
            <person name="Moran C."/>
            <person name="Bed'hom B."/>
            <person name="Abzhanov A."/>
            <person name="Burgess S.C."/>
            <person name="Cooksey A.M."/>
            <person name="Castoe T.A."/>
            <person name="Crawford N.G."/>
            <person name="Densmore L.D."/>
            <person name="Drew J.C."/>
            <person name="Edwards S.V."/>
            <person name="Faircloth B.C."/>
            <person name="Fujita M.K."/>
            <person name="Greenwold M.J."/>
            <person name="Hoffmann F.G."/>
            <person name="Howard J.M."/>
            <person name="Iguchi T."/>
            <person name="Janes D.E."/>
            <person name="Khan S.Y."/>
            <person name="Kohno S."/>
            <person name="de Koning A.J."/>
            <person name="Lance S.L."/>
            <person name="McCarthy F.M."/>
            <person name="McCormack J.E."/>
            <person name="Merchant M.E."/>
            <person name="Peterson D.G."/>
            <person name="Pollock D.D."/>
            <person name="Pourmand N."/>
            <person name="Raney B.J."/>
            <person name="Roessler K.A."/>
            <person name="Sanford J.R."/>
            <person name="Sawyer R.H."/>
            <person name="Schmidt C.J."/>
            <person name="Triplett E.W."/>
            <person name="Tuberville T.D."/>
            <person name="Venegas-Anaya M."/>
            <person name="Howard J.T."/>
            <person name="Jarvis E.D."/>
            <person name="Guillette L.J.Jr."/>
            <person name="Glenn T.C."/>
            <person name="Green R.E."/>
            <person name="Ray D.A."/>
        </authorList>
    </citation>
    <scope>NUCLEOTIDE SEQUENCE [LARGE SCALE GENOMIC DNA]</scope>
    <source>
        <strain evidence="1">KSC_2009_1</strain>
    </source>
</reference>